<dbReference type="EMBL" id="REGN01006184">
    <property type="protein sequence ID" value="RNA10483.1"/>
    <property type="molecule type" value="Genomic_DNA"/>
</dbReference>
<dbReference type="SUPFAM" id="SSF56219">
    <property type="entry name" value="DNase I-like"/>
    <property type="match status" value="1"/>
</dbReference>
<keyword evidence="3" id="KW-1185">Reference proteome</keyword>
<dbReference type="Gene3D" id="3.60.10.10">
    <property type="entry name" value="Endonuclease/exonuclease/phosphatase"/>
    <property type="match status" value="1"/>
</dbReference>
<dbReference type="Proteomes" id="UP000276133">
    <property type="component" value="Unassembled WGS sequence"/>
</dbReference>
<name>A0A3M7QGX4_BRAPC</name>
<accession>A0A3M7QGX4</accession>
<evidence type="ECO:0000313" key="2">
    <source>
        <dbReference type="EMBL" id="RNA10483.1"/>
    </source>
</evidence>
<feature type="region of interest" description="Disordered" evidence="1">
    <location>
        <begin position="62"/>
        <end position="113"/>
    </location>
</feature>
<protein>
    <recommendedName>
        <fullName evidence="4">Endonuclease/exonuclease/phosphatase domain-containing protein</fullName>
    </recommendedName>
</protein>
<evidence type="ECO:0000256" key="1">
    <source>
        <dbReference type="SAM" id="MobiDB-lite"/>
    </source>
</evidence>
<organism evidence="2 3">
    <name type="scientific">Brachionus plicatilis</name>
    <name type="common">Marine rotifer</name>
    <name type="synonym">Brachionus muelleri</name>
    <dbReference type="NCBI Taxonomy" id="10195"/>
    <lineage>
        <taxon>Eukaryota</taxon>
        <taxon>Metazoa</taxon>
        <taxon>Spiralia</taxon>
        <taxon>Gnathifera</taxon>
        <taxon>Rotifera</taxon>
        <taxon>Eurotatoria</taxon>
        <taxon>Monogononta</taxon>
        <taxon>Pseudotrocha</taxon>
        <taxon>Ploima</taxon>
        <taxon>Brachionidae</taxon>
        <taxon>Brachionus</taxon>
    </lineage>
</organism>
<feature type="compositionally biased region" description="Polar residues" evidence="1">
    <location>
        <begin position="100"/>
        <end position="113"/>
    </location>
</feature>
<feature type="compositionally biased region" description="Polar residues" evidence="1">
    <location>
        <begin position="71"/>
        <end position="81"/>
    </location>
</feature>
<sequence length="609" mass="70901">MFWNKGSDVKNKINDVNSKITSVDEKLNNFSEKMTSEFTENKIEMKTGLKSIEELMLRLHAQGSKTKRKLSSPSSKSQIQINPPEKRPRNNPKTRHTSPEALTSQALNPDQQIDPINTSALTHQDHNILNTLNNAPRTLNPQVLERSQETIIKITSLNTNGLENNLDYVNFLCLTNNIVCLQETWCECDSSVENSLFVLGKISSPSQPNDSIVLAEPQEDLRSLLMMGSNLTFESDLAHLQETINFLKQEEIELLITGDFNTDMSKSNHHSRYLSKFISENNLTLFDLGVQDINYTYKRIFNNRTPDNGWIDHLNIRINKRIHKVKINTNSMNRSDHNAVSCEYHMNKSKTYDRRYLNCKIIRAKIIWNDPLQKQKFKERVKLGLERLSSMIELLKGETQIDQIKIKATQLFNEISSVLINATIKTKNEFNDKKRKKNKVKGLKFKSWWDSNIQKIHNRITEAYIKYRETRKKSVNIMVNKIEKEYHKIFNLRNEWNDEEEQQRKTILANFLRKSSSLERNFRLDPNMVEKLITFRMAKVLHSQPRKYGRYNPDHNLGKIDLLSNNAILFNVSILKPLIKDINKPNDSMTNLRPVAISDVYSNVSNQFF</sequence>
<comment type="caution">
    <text evidence="2">The sequence shown here is derived from an EMBL/GenBank/DDBJ whole genome shotgun (WGS) entry which is preliminary data.</text>
</comment>
<reference evidence="2 3" key="1">
    <citation type="journal article" date="2018" name="Sci. Rep.">
        <title>Genomic signatures of local adaptation to the degree of environmental predictability in rotifers.</title>
        <authorList>
            <person name="Franch-Gras L."/>
            <person name="Hahn C."/>
            <person name="Garcia-Roger E.M."/>
            <person name="Carmona M.J."/>
            <person name="Serra M."/>
            <person name="Gomez A."/>
        </authorList>
    </citation>
    <scope>NUCLEOTIDE SEQUENCE [LARGE SCALE GENOMIC DNA]</scope>
    <source>
        <strain evidence="2">HYR1</strain>
    </source>
</reference>
<proteinExistence type="predicted"/>
<dbReference type="InterPro" id="IPR036691">
    <property type="entry name" value="Endo/exonu/phosph_ase_sf"/>
</dbReference>
<dbReference type="AlphaFoldDB" id="A0A3M7QGX4"/>
<gene>
    <name evidence="2" type="ORF">BpHYR1_044169</name>
</gene>
<evidence type="ECO:0000313" key="3">
    <source>
        <dbReference type="Proteomes" id="UP000276133"/>
    </source>
</evidence>
<evidence type="ECO:0008006" key="4">
    <source>
        <dbReference type="Google" id="ProtNLM"/>
    </source>
</evidence>